<dbReference type="PANTHER" id="PTHR48085:SF5">
    <property type="entry name" value="CADMIUM_ZINC-TRANSPORTING ATPASE HMA4-RELATED"/>
    <property type="match status" value="1"/>
</dbReference>
<evidence type="ECO:0000256" key="8">
    <source>
        <dbReference type="RuleBase" id="RU362081"/>
    </source>
</evidence>
<dbReference type="SFLD" id="SFLDF00027">
    <property type="entry name" value="p-type_atpase"/>
    <property type="match status" value="1"/>
</dbReference>
<keyword evidence="8" id="KW-1003">Cell membrane</keyword>
<dbReference type="Pfam" id="PF00702">
    <property type="entry name" value="Hydrolase"/>
    <property type="match status" value="1"/>
</dbReference>
<dbReference type="Pfam" id="PF00122">
    <property type="entry name" value="E1-E2_ATPase"/>
    <property type="match status" value="1"/>
</dbReference>
<dbReference type="SUPFAM" id="SSF56784">
    <property type="entry name" value="HAD-like"/>
    <property type="match status" value="1"/>
</dbReference>
<sequence>MPTQTIASPTREAPSSTSRAVEFLRRRKFMIFVIIGLTAGLVLWATGQTTALAVTAYLVLGIVIVVTAIDMVRDLMRGHWGLDILAVIAMIATLAVQEYVAGLIIALMLTGGEALEDLAARRASRELDQLMSRAPAFAQRIHPSTGEVESITIDEVQVGDELLVRSSEILPADGELLSEHATIDESSVTGEPIPVSYGAGDHVLSGTVNGTASFTMRAQKMAADSNYASIVRLVERAVESHAPMVRLADRYAVPFTVVALLIAGFAWFLSGDPVRFAEVLVVATPCPLLIAAPVAFMGGMSSAARLNVIIKDGGVLEMLARVRSAAFDKTGTLTQGKADVVDIHPASRSSSETLQLAAAAEQYSVHVFADPIVAAARAQQLELPDVTNADEVATNGVLAHLAGGAVVRVGKPAFIEEATVSIDRPELRAGETAVYVSVGDELAGTIILSDPIRPHAAGTISRLRGAGVAEIVMVTGDVVPTAESVAQTVGIQTVHAETTPQTKVEIVQAIRPRPVLMVGDGINDAPVLAAADIGIAMAGRGATVASESAAAVITSNDIARVADVAYVSRRTVHIALQSIWMGIIISVGLMLVAAFGYLPAVAGALLQEVVDLVAIVSALRALRAHKGAERDRAPRHEPAQADAAAA</sequence>
<keyword evidence="4 8" id="KW-0479">Metal-binding</keyword>
<dbReference type="InterPro" id="IPR051014">
    <property type="entry name" value="Cation_Transport_ATPase_IB"/>
</dbReference>
<keyword evidence="7 8" id="KW-0472">Membrane</keyword>
<feature type="compositionally biased region" description="Basic and acidic residues" evidence="9">
    <location>
        <begin position="627"/>
        <end position="639"/>
    </location>
</feature>
<evidence type="ECO:0000256" key="5">
    <source>
        <dbReference type="ARBA" id="ARBA00022967"/>
    </source>
</evidence>
<keyword evidence="8" id="KW-0067">ATP-binding</keyword>
<feature type="transmembrane region" description="Helical" evidence="8">
    <location>
        <begin position="251"/>
        <end position="270"/>
    </location>
</feature>
<dbReference type="GO" id="GO:0005886">
    <property type="term" value="C:plasma membrane"/>
    <property type="evidence" value="ECO:0007669"/>
    <property type="project" value="UniProtKB-SubCell"/>
</dbReference>
<dbReference type="PROSITE" id="PS00154">
    <property type="entry name" value="ATPASE_E1_E2"/>
    <property type="match status" value="1"/>
</dbReference>
<dbReference type="AlphaFoldDB" id="A0A3R8SQN4"/>
<dbReference type="Gene3D" id="2.70.150.10">
    <property type="entry name" value="Calcium-transporting ATPase, cytoplasmic transduction domain A"/>
    <property type="match status" value="1"/>
</dbReference>
<comment type="caution">
    <text evidence="11">The sequence shown here is derived from an EMBL/GenBank/DDBJ whole genome shotgun (WGS) entry which is preliminary data.</text>
</comment>
<dbReference type="RefSeq" id="WP_126986193.1">
    <property type="nucleotide sequence ID" value="NZ_ML133853.1"/>
</dbReference>
<feature type="transmembrane region" description="Helical" evidence="8">
    <location>
        <begin position="52"/>
        <end position="72"/>
    </location>
</feature>
<dbReference type="GO" id="GO:0005524">
    <property type="term" value="F:ATP binding"/>
    <property type="evidence" value="ECO:0007669"/>
    <property type="project" value="UniProtKB-UniRule"/>
</dbReference>
<evidence type="ECO:0000259" key="10">
    <source>
        <dbReference type="Pfam" id="PF00122"/>
    </source>
</evidence>
<evidence type="ECO:0000256" key="1">
    <source>
        <dbReference type="ARBA" id="ARBA00004651"/>
    </source>
</evidence>
<evidence type="ECO:0000313" key="12">
    <source>
        <dbReference type="Proteomes" id="UP000274327"/>
    </source>
</evidence>
<reference evidence="11 12" key="1">
    <citation type="submission" date="2018-07" db="EMBL/GenBank/DDBJ databases">
        <title>Brachybacteriurn paraconglorneratum KCTC 9916.</title>
        <authorList>
            <person name="Li Y."/>
        </authorList>
    </citation>
    <scope>NUCLEOTIDE SEQUENCE [LARGE SCALE GENOMIC DNA]</scope>
    <source>
        <strain evidence="11 12">KCTC 9916</strain>
    </source>
</reference>
<dbReference type="InterPro" id="IPR008250">
    <property type="entry name" value="ATPase_P-typ_transduc_dom_A_sf"/>
</dbReference>
<evidence type="ECO:0000313" key="11">
    <source>
        <dbReference type="EMBL" id="RRR19157.1"/>
    </source>
</evidence>
<organism evidence="11 12">
    <name type="scientific">Brachybacterium paraconglomeratum</name>
    <dbReference type="NCBI Taxonomy" id="173362"/>
    <lineage>
        <taxon>Bacteria</taxon>
        <taxon>Bacillati</taxon>
        <taxon>Actinomycetota</taxon>
        <taxon>Actinomycetes</taxon>
        <taxon>Micrococcales</taxon>
        <taxon>Dermabacteraceae</taxon>
        <taxon>Brachybacterium</taxon>
    </lineage>
</organism>
<dbReference type="SUPFAM" id="SSF81653">
    <property type="entry name" value="Calcium ATPase, transduction domain A"/>
    <property type="match status" value="1"/>
</dbReference>
<dbReference type="PRINTS" id="PR00119">
    <property type="entry name" value="CATATPASE"/>
</dbReference>
<evidence type="ECO:0000256" key="3">
    <source>
        <dbReference type="ARBA" id="ARBA00022692"/>
    </source>
</evidence>
<feature type="region of interest" description="Disordered" evidence="9">
    <location>
        <begin position="627"/>
        <end position="646"/>
    </location>
</feature>
<dbReference type="PANTHER" id="PTHR48085">
    <property type="entry name" value="CADMIUM/ZINC-TRANSPORTING ATPASE HMA2-RELATED"/>
    <property type="match status" value="1"/>
</dbReference>
<keyword evidence="5" id="KW-1278">Translocase</keyword>
<dbReference type="Proteomes" id="UP000274327">
    <property type="component" value="Unassembled WGS sequence"/>
</dbReference>
<dbReference type="GO" id="GO:0019829">
    <property type="term" value="F:ATPase-coupled monoatomic cation transmembrane transporter activity"/>
    <property type="evidence" value="ECO:0007669"/>
    <property type="project" value="InterPro"/>
</dbReference>
<dbReference type="EMBL" id="QOCI01000004">
    <property type="protein sequence ID" value="RRR19157.1"/>
    <property type="molecule type" value="Genomic_DNA"/>
</dbReference>
<dbReference type="InterPro" id="IPR023298">
    <property type="entry name" value="ATPase_P-typ_TM_dom_sf"/>
</dbReference>
<dbReference type="InterPro" id="IPR059000">
    <property type="entry name" value="ATPase_P-type_domA"/>
</dbReference>
<dbReference type="SUPFAM" id="SSF81665">
    <property type="entry name" value="Calcium ATPase, transmembrane domain M"/>
    <property type="match status" value="1"/>
</dbReference>
<feature type="transmembrane region" description="Helical" evidence="8">
    <location>
        <begin position="276"/>
        <end position="296"/>
    </location>
</feature>
<proteinExistence type="inferred from homology"/>
<feature type="domain" description="P-type ATPase A" evidence="10">
    <location>
        <begin position="135"/>
        <end position="235"/>
    </location>
</feature>
<dbReference type="GO" id="GO:0015086">
    <property type="term" value="F:cadmium ion transmembrane transporter activity"/>
    <property type="evidence" value="ECO:0007669"/>
    <property type="project" value="TreeGrafter"/>
</dbReference>
<dbReference type="Gene3D" id="3.40.50.1000">
    <property type="entry name" value="HAD superfamily/HAD-like"/>
    <property type="match status" value="1"/>
</dbReference>
<dbReference type="NCBIfam" id="TIGR01525">
    <property type="entry name" value="ATPase-IB_hvy"/>
    <property type="match status" value="1"/>
</dbReference>
<comment type="similarity">
    <text evidence="2 8">Belongs to the cation transport ATPase (P-type) (TC 3.A.3) family. Type IB subfamily.</text>
</comment>
<dbReference type="GO" id="GO:0046872">
    <property type="term" value="F:metal ion binding"/>
    <property type="evidence" value="ECO:0007669"/>
    <property type="project" value="UniProtKB-KW"/>
</dbReference>
<keyword evidence="3 8" id="KW-0812">Transmembrane</keyword>
<evidence type="ECO:0000256" key="7">
    <source>
        <dbReference type="ARBA" id="ARBA00023136"/>
    </source>
</evidence>
<dbReference type="SFLD" id="SFLDG00002">
    <property type="entry name" value="C1.7:_P-type_atpase_like"/>
    <property type="match status" value="1"/>
</dbReference>
<evidence type="ECO:0000256" key="6">
    <source>
        <dbReference type="ARBA" id="ARBA00022989"/>
    </source>
</evidence>
<dbReference type="InterPro" id="IPR001757">
    <property type="entry name" value="P_typ_ATPase"/>
</dbReference>
<evidence type="ECO:0000256" key="2">
    <source>
        <dbReference type="ARBA" id="ARBA00006024"/>
    </source>
</evidence>
<keyword evidence="6 8" id="KW-1133">Transmembrane helix</keyword>
<dbReference type="InterPro" id="IPR023214">
    <property type="entry name" value="HAD_sf"/>
</dbReference>
<dbReference type="InterPro" id="IPR018303">
    <property type="entry name" value="ATPase_P-typ_P_site"/>
</dbReference>
<comment type="subcellular location">
    <subcellularLocation>
        <location evidence="1">Cell membrane</location>
        <topology evidence="1">Multi-pass membrane protein</topology>
    </subcellularLocation>
</comment>
<feature type="transmembrane region" description="Helical" evidence="8">
    <location>
        <begin position="79"/>
        <end position="96"/>
    </location>
</feature>
<dbReference type="InterPro" id="IPR044492">
    <property type="entry name" value="P_typ_ATPase_HD_dom"/>
</dbReference>
<keyword evidence="12" id="KW-1185">Reference proteome</keyword>
<accession>A0A3R8SQN4</accession>
<dbReference type="GeneID" id="78120847"/>
<dbReference type="GO" id="GO:0016887">
    <property type="term" value="F:ATP hydrolysis activity"/>
    <property type="evidence" value="ECO:0007669"/>
    <property type="project" value="InterPro"/>
</dbReference>
<feature type="transmembrane region" description="Helical" evidence="8">
    <location>
        <begin position="579"/>
        <end position="598"/>
    </location>
</feature>
<evidence type="ECO:0000256" key="4">
    <source>
        <dbReference type="ARBA" id="ARBA00022723"/>
    </source>
</evidence>
<name>A0A3R8SQN4_9MICO</name>
<protein>
    <submittedName>
        <fullName evidence="11">Heavy metal translocating P-type ATPase</fullName>
    </submittedName>
</protein>
<evidence type="ECO:0000256" key="9">
    <source>
        <dbReference type="SAM" id="MobiDB-lite"/>
    </source>
</evidence>
<dbReference type="InterPro" id="IPR027256">
    <property type="entry name" value="P-typ_ATPase_IB"/>
</dbReference>
<keyword evidence="8" id="KW-0547">Nucleotide-binding</keyword>
<dbReference type="InterPro" id="IPR036412">
    <property type="entry name" value="HAD-like_sf"/>
</dbReference>
<dbReference type="Gene3D" id="3.40.1110.10">
    <property type="entry name" value="Calcium-transporting ATPase, cytoplasmic domain N"/>
    <property type="match status" value="1"/>
</dbReference>
<dbReference type="InterPro" id="IPR023299">
    <property type="entry name" value="ATPase_P-typ_cyto_dom_N"/>
</dbReference>
<dbReference type="SFLD" id="SFLDS00003">
    <property type="entry name" value="Haloacid_Dehalogenase"/>
    <property type="match status" value="1"/>
</dbReference>
<gene>
    <name evidence="11" type="ORF">DS079_07400</name>
</gene>
<dbReference type="NCBIfam" id="TIGR01494">
    <property type="entry name" value="ATPase_P-type"/>
    <property type="match status" value="2"/>
</dbReference>
<feature type="transmembrane region" description="Helical" evidence="8">
    <location>
        <begin position="29"/>
        <end position="46"/>
    </location>
</feature>